<keyword evidence="4" id="KW-1185">Reference proteome</keyword>
<keyword evidence="2" id="KW-1133">Transmembrane helix</keyword>
<evidence type="ECO:0000256" key="2">
    <source>
        <dbReference type="SAM" id="Phobius"/>
    </source>
</evidence>
<dbReference type="AlphaFoldDB" id="A0A7Y0BMF1"/>
<gene>
    <name evidence="3" type="ORF">HHL27_05105</name>
</gene>
<sequence>MNLRRLVERIWTVRGSLPLDPALAPEAALARLDPLFQEYGTTVTRDQRGLAYDKKDPGAQDPLATFDSGSLAVVEGGEGAVLTWRLVSKSLLACFFAPLLFLAFAQTAVLIGDHLAASADAKADKKDEKKEPVLYQNPLDKALGAPAPEKPKDDEKKKDAKKERKLSPTPGYVFAGIFAVLYIVGRVLEPMLVRRRFRRLLEQG</sequence>
<keyword evidence="2" id="KW-0812">Transmembrane</keyword>
<name>A0A7Y0BMF1_9SPHN</name>
<dbReference type="Proteomes" id="UP000583556">
    <property type="component" value="Unassembled WGS sequence"/>
</dbReference>
<feature type="compositionally biased region" description="Basic and acidic residues" evidence="1">
    <location>
        <begin position="149"/>
        <end position="164"/>
    </location>
</feature>
<comment type="caution">
    <text evidence="3">The sequence shown here is derived from an EMBL/GenBank/DDBJ whole genome shotgun (WGS) entry which is preliminary data.</text>
</comment>
<proteinExistence type="predicted"/>
<evidence type="ECO:0000313" key="3">
    <source>
        <dbReference type="EMBL" id="NML93045.1"/>
    </source>
</evidence>
<feature type="transmembrane region" description="Helical" evidence="2">
    <location>
        <begin position="91"/>
        <end position="111"/>
    </location>
</feature>
<organism evidence="3 4">
    <name type="scientific">Novosphingobium olei</name>
    <dbReference type="NCBI Taxonomy" id="2728851"/>
    <lineage>
        <taxon>Bacteria</taxon>
        <taxon>Pseudomonadati</taxon>
        <taxon>Pseudomonadota</taxon>
        <taxon>Alphaproteobacteria</taxon>
        <taxon>Sphingomonadales</taxon>
        <taxon>Sphingomonadaceae</taxon>
        <taxon>Novosphingobium</taxon>
    </lineage>
</organism>
<evidence type="ECO:0000256" key="1">
    <source>
        <dbReference type="SAM" id="MobiDB-lite"/>
    </source>
</evidence>
<reference evidence="3 4" key="1">
    <citation type="submission" date="2020-04" db="EMBL/GenBank/DDBJ databases">
        <title>Novosphingobium sp. TW-4 isolated from soil.</title>
        <authorList>
            <person name="Dahal R.H."/>
            <person name="Chaudhary D.K."/>
        </authorList>
    </citation>
    <scope>NUCLEOTIDE SEQUENCE [LARGE SCALE GENOMIC DNA]</scope>
    <source>
        <strain evidence="3 4">TW-4</strain>
    </source>
</reference>
<accession>A0A7Y0BMF1</accession>
<dbReference type="EMBL" id="JABBGM010000002">
    <property type="protein sequence ID" value="NML93045.1"/>
    <property type="molecule type" value="Genomic_DNA"/>
</dbReference>
<feature type="transmembrane region" description="Helical" evidence="2">
    <location>
        <begin position="171"/>
        <end position="188"/>
    </location>
</feature>
<feature type="region of interest" description="Disordered" evidence="1">
    <location>
        <begin position="140"/>
        <end position="164"/>
    </location>
</feature>
<keyword evidence="2" id="KW-0472">Membrane</keyword>
<evidence type="ECO:0000313" key="4">
    <source>
        <dbReference type="Proteomes" id="UP000583556"/>
    </source>
</evidence>
<protein>
    <submittedName>
        <fullName evidence="3">Uncharacterized protein</fullName>
    </submittedName>
</protein>